<reference evidence="1 2" key="1">
    <citation type="submission" date="2015-01" db="EMBL/GenBank/DDBJ databases">
        <title>Genome Sequence of Magnetospirillum magnetotacticum Strain MS-1.</title>
        <authorList>
            <person name="Marinov G.K."/>
            <person name="Smalley M.D."/>
            <person name="DeSalvo G."/>
        </authorList>
    </citation>
    <scope>NUCLEOTIDE SEQUENCE [LARGE SCALE GENOMIC DNA]</scope>
    <source>
        <strain evidence="1 2">MS-1</strain>
    </source>
</reference>
<accession>A0A0C2YI29</accession>
<comment type="caution">
    <text evidence="1">The sequence shown here is derived from an EMBL/GenBank/DDBJ whole genome shotgun (WGS) entry which is preliminary data.</text>
</comment>
<organism evidence="1 2">
    <name type="scientific">Paramagnetospirillum magnetotacticum MS-1</name>
    <dbReference type="NCBI Taxonomy" id="272627"/>
    <lineage>
        <taxon>Bacteria</taxon>
        <taxon>Pseudomonadati</taxon>
        <taxon>Pseudomonadota</taxon>
        <taxon>Alphaproteobacteria</taxon>
        <taxon>Rhodospirillales</taxon>
        <taxon>Magnetospirillaceae</taxon>
        <taxon>Paramagnetospirillum</taxon>
    </lineage>
</organism>
<sequence length="50" mass="5783">MQTDRTRDFRLGSFRHGVLQKNEADKSVSFDLYRQVCIMSTMETASPTRA</sequence>
<dbReference type="Proteomes" id="UP000031971">
    <property type="component" value="Unassembled WGS sequence"/>
</dbReference>
<keyword evidence="2" id="KW-1185">Reference proteome</keyword>
<dbReference type="AlphaFoldDB" id="A0A0C2YI29"/>
<protein>
    <submittedName>
        <fullName evidence="1">Uncharacterized protein</fullName>
    </submittedName>
</protein>
<name>A0A0C2YI29_PARME</name>
<gene>
    <name evidence="1" type="ORF">CCC_04175</name>
</gene>
<evidence type="ECO:0000313" key="2">
    <source>
        <dbReference type="Proteomes" id="UP000031971"/>
    </source>
</evidence>
<evidence type="ECO:0000313" key="1">
    <source>
        <dbReference type="EMBL" id="KIL99404.1"/>
    </source>
</evidence>
<proteinExistence type="predicted"/>
<dbReference type="EMBL" id="JXSL01000024">
    <property type="protein sequence ID" value="KIL99404.1"/>
    <property type="molecule type" value="Genomic_DNA"/>
</dbReference>